<dbReference type="SMART" id="SM00558">
    <property type="entry name" value="JmjC"/>
    <property type="match status" value="1"/>
</dbReference>
<dbReference type="GO" id="GO:0140096">
    <property type="term" value="F:catalytic activity, acting on a protein"/>
    <property type="evidence" value="ECO:0007669"/>
    <property type="project" value="UniProtKB-ARBA"/>
</dbReference>
<dbReference type="FunFam" id="2.60.120.650:FF:000030">
    <property type="entry name" value="JmjC domain-containing protein 4"/>
    <property type="match status" value="1"/>
</dbReference>
<dbReference type="FunCoup" id="A0A6P8YG40">
    <property type="interactions" value="2287"/>
</dbReference>
<evidence type="ECO:0000256" key="6">
    <source>
        <dbReference type="ARBA" id="ARBA00047762"/>
    </source>
</evidence>
<proteinExistence type="inferred from homology"/>
<comment type="similarity">
    <text evidence="5">Belongs to the JMJD6 family.</text>
</comment>
<dbReference type="GO" id="GO:0005737">
    <property type="term" value="C:cytoplasm"/>
    <property type="evidence" value="ECO:0007669"/>
    <property type="project" value="TreeGrafter"/>
</dbReference>
<evidence type="ECO:0000256" key="7">
    <source>
        <dbReference type="ARBA" id="ARBA00067203"/>
    </source>
</evidence>
<dbReference type="OrthoDB" id="203487at2759"/>
<gene>
    <name evidence="13" type="primary">LOC117643741</name>
</gene>
<evidence type="ECO:0000256" key="1">
    <source>
        <dbReference type="ARBA" id="ARBA00001954"/>
    </source>
</evidence>
<dbReference type="PROSITE" id="PS51184">
    <property type="entry name" value="JMJC"/>
    <property type="match status" value="1"/>
</dbReference>
<dbReference type="Proteomes" id="UP000515158">
    <property type="component" value="Unplaced"/>
</dbReference>
<dbReference type="RefSeq" id="XP_034238698.1">
    <property type="nucleotide sequence ID" value="XM_034382807.1"/>
</dbReference>
<organism evidence="13">
    <name type="scientific">Thrips palmi</name>
    <name type="common">Melon thrips</name>
    <dbReference type="NCBI Taxonomy" id="161013"/>
    <lineage>
        <taxon>Eukaryota</taxon>
        <taxon>Metazoa</taxon>
        <taxon>Ecdysozoa</taxon>
        <taxon>Arthropoda</taxon>
        <taxon>Hexapoda</taxon>
        <taxon>Insecta</taxon>
        <taxon>Pterygota</taxon>
        <taxon>Neoptera</taxon>
        <taxon>Paraneoptera</taxon>
        <taxon>Thysanoptera</taxon>
        <taxon>Terebrantia</taxon>
        <taxon>Thripoidea</taxon>
        <taxon>Thripidae</taxon>
        <taxon>Thrips</taxon>
    </lineage>
</organism>
<dbReference type="PANTHER" id="PTHR12480">
    <property type="entry name" value="ARGININE DEMETHYLASE AND LYSYL-HYDROXYLASE JMJD"/>
    <property type="match status" value="1"/>
</dbReference>
<sequence length="436" mass="50263">MDKELERSGGSQIGHPGDLIPLAPAVNLVEIGDTCIEPSANFENDCGISRICQEVSYAEFFCQYLVRNSPCIISNFVSNDWESRKLWREGLKPSWSSLREQFGDAEVPVANCNEKEYNSQKKSTFTLNKYLDYLEQHIENGHQSSDPNLYLKDWHLTRDYPAAAVYRVPNYFASDWLNEYFCQRTDVHDDYRFVYIGPKGSWTPLHADVFTSFSWSVNIVGRKRWVLFPPGEEAHLKDRFGNLAYDIFSEEIHDLTKYPHCKKPGKLYDIIQEAGEAIFVPSGWHHQVWNLEDTISINHNWINGCNIRQIWIALSSCLLAVQKEVNDCSDMDGWHSHCQVMLRATHGMNFEEFYELLKCVAEPRIVQAKGGERVTLYGGWELGTQHAVWDLKQISTTMDLFLSDPNVPILPWVSTKKPRILKENIDSILQTSRNNK</sequence>
<dbReference type="InParanoid" id="A0A6P8YG40"/>
<dbReference type="PANTHER" id="PTHR12480:SF6">
    <property type="entry name" value="2-OXOGLUTARATE AND IRON-DEPENDENT OXYGENASE JMJD4"/>
    <property type="match status" value="1"/>
</dbReference>
<evidence type="ECO:0000256" key="2">
    <source>
        <dbReference type="ARBA" id="ARBA00022723"/>
    </source>
</evidence>
<dbReference type="GO" id="GO:0005634">
    <property type="term" value="C:nucleus"/>
    <property type="evidence" value="ECO:0007669"/>
    <property type="project" value="TreeGrafter"/>
</dbReference>
<comment type="cofactor">
    <cofactor evidence="1">
        <name>Fe(2+)</name>
        <dbReference type="ChEBI" id="CHEBI:29033"/>
    </cofactor>
</comment>
<evidence type="ECO:0000313" key="12">
    <source>
        <dbReference type="Proteomes" id="UP000515158"/>
    </source>
</evidence>
<comment type="catalytic activity">
    <reaction evidence="6">
        <text>L-lysyl-[protein] + 2-oxoglutarate + O2 = 4-hydroxy-L-lysyl-[protein] + succinate + CO2</text>
        <dbReference type="Rhea" id="RHEA:57156"/>
        <dbReference type="Rhea" id="RHEA-COMP:9752"/>
        <dbReference type="Rhea" id="RHEA-COMP:15084"/>
        <dbReference type="ChEBI" id="CHEBI:15379"/>
        <dbReference type="ChEBI" id="CHEBI:16526"/>
        <dbReference type="ChEBI" id="CHEBI:16810"/>
        <dbReference type="ChEBI" id="CHEBI:29969"/>
        <dbReference type="ChEBI" id="CHEBI:30031"/>
        <dbReference type="ChEBI" id="CHEBI:141495"/>
    </reaction>
</comment>
<accession>A0A6P8YG40</accession>
<dbReference type="GO" id="GO:0016706">
    <property type="term" value="F:2-oxoglutarate-dependent dioxygenase activity"/>
    <property type="evidence" value="ECO:0007669"/>
    <property type="project" value="UniProtKB-ARBA"/>
</dbReference>
<dbReference type="GO" id="GO:0045905">
    <property type="term" value="P:positive regulation of translational termination"/>
    <property type="evidence" value="ECO:0007669"/>
    <property type="project" value="TreeGrafter"/>
</dbReference>
<evidence type="ECO:0000256" key="8">
    <source>
        <dbReference type="ARBA" id="ARBA00078704"/>
    </source>
</evidence>
<evidence type="ECO:0000256" key="10">
    <source>
        <dbReference type="ARBA" id="ARBA00082904"/>
    </source>
</evidence>
<evidence type="ECO:0000256" key="5">
    <source>
        <dbReference type="ARBA" id="ARBA00038068"/>
    </source>
</evidence>
<dbReference type="KEGG" id="tpal:117643741"/>
<dbReference type="AlphaFoldDB" id="A0A6P8YG40"/>
<dbReference type="InterPro" id="IPR050910">
    <property type="entry name" value="JMJD6_ArgDemeth/LysHydrox"/>
</dbReference>
<evidence type="ECO:0000313" key="13">
    <source>
        <dbReference type="RefSeq" id="XP_034238698.1"/>
    </source>
</evidence>
<evidence type="ECO:0000256" key="4">
    <source>
        <dbReference type="ARBA" id="ARBA00023004"/>
    </source>
</evidence>
<evidence type="ECO:0000259" key="11">
    <source>
        <dbReference type="PROSITE" id="PS51184"/>
    </source>
</evidence>
<dbReference type="CTD" id="65094"/>
<keyword evidence="4" id="KW-0408">Iron</keyword>
<dbReference type="GO" id="GO:0043565">
    <property type="term" value="F:sequence-specific DNA binding"/>
    <property type="evidence" value="ECO:0007669"/>
    <property type="project" value="TreeGrafter"/>
</dbReference>
<keyword evidence="3" id="KW-0560">Oxidoreductase</keyword>
<keyword evidence="12" id="KW-1185">Reference proteome</keyword>
<dbReference type="Pfam" id="PF13621">
    <property type="entry name" value="Cupin_8"/>
    <property type="match status" value="1"/>
</dbReference>
<dbReference type="SUPFAM" id="SSF51197">
    <property type="entry name" value="Clavaminate synthase-like"/>
    <property type="match status" value="1"/>
</dbReference>
<keyword evidence="2" id="KW-0479">Metal-binding</keyword>
<dbReference type="InterPro" id="IPR003347">
    <property type="entry name" value="JmjC_dom"/>
</dbReference>
<dbReference type="GO" id="GO:0046872">
    <property type="term" value="F:metal ion binding"/>
    <property type="evidence" value="ECO:0007669"/>
    <property type="project" value="UniProtKB-KW"/>
</dbReference>
<name>A0A6P8YG40_THRPL</name>
<feature type="domain" description="JmjC" evidence="11">
    <location>
        <begin position="157"/>
        <end position="318"/>
    </location>
</feature>
<evidence type="ECO:0000256" key="9">
    <source>
        <dbReference type="ARBA" id="ARBA00080747"/>
    </source>
</evidence>
<dbReference type="Gene3D" id="2.60.120.650">
    <property type="entry name" value="Cupin"/>
    <property type="match status" value="1"/>
</dbReference>
<reference evidence="13" key="1">
    <citation type="submission" date="2025-08" db="UniProtKB">
        <authorList>
            <consortium name="RefSeq"/>
        </authorList>
    </citation>
    <scope>IDENTIFICATION</scope>
    <source>
        <tissue evidence="13">Total insect</tissue>
    </source>
</reference>
<dbReference type="InterPro" id="IPR041667">
    <property type="entry name" value="Cupin_8"/>
</dbReference>
<dbReference type="GeneID" id="117643741"/>
<evidence type="ECO:0000256" key="3">
    <source>
        <dbReference type="ARBA" id="ARBA00023002"/>
    </source>
</evidence>
<protein>
    <recommendedName>
        <fullName evidence="7">2-oxoglutarate and iron-dependent oxygenase JMJD4</fullName>
    </recommendedName>
    <alternativeName>
        <fullName evidence="8">JmjC domain-containing protein 4</fullName>
    </alternativeName>
    <alternativeName>
        <fullName evidence="10">Jumonji domain-containing protein 4</fullName>
    </alternativeName>
    <alternativeName>
        <fullName evidence="9">Lysyl-hydroxylase JMJD4</fullName>
    </alternativeName>
</protein>